<feature type="domain" description="Radical SAM core" evidence="7">
    <location>
        <begin position="228"/>
        <end position="449"/>
    </location>
</feature>
<evidence type="ECO:0000259" key="6">
    <source>
        <dbReference type="PROSITE" id="PS51332"/>
    </source>
</evidence>
<dbReference type="SUPFAM" id="SSF102114">
    <property type="entry name" value="Radical SAM enzymes"/>
    <property type="match status" value="1"/>
</dbReference>
<dbReference type="InterPro" id="IPR023404">
    <property type="entry name" value="rSAM_horseshoe"/>
</dbReference>
<dbReference type="PROSITE" id="PS51332">
    <property type="entry name" value="B12_BINDING"/>
    <property type="match status" value="1"/>
</dbReference>
<dbReference type="Pfam" id="PF04055">
    <property type="entry name" value="Radical_SAM"/>
    <property type="match status" value="1"/>
</dbReference>
<dbReference type="EMBL" id="JBHSFG010000001">
    <property type="protein sequence ID" value="MFC4463039.1"/>
    <property type="molecule type" value="Genomic_DNA"/>
</dbReference>
<keyword evidence="5" id="KW-0411">Iron-sulfur</keyword>
<dbReference type="SFLD" id="SFLDS00029">
    <property type="entry name" value="Radical_SAM"/>
    <property type="match status" value="1"/>
</dbReference>
<keyword evidence="2" id="KW-0949">S-adenosyl-L-methionine</keyword>
<dbReference type="InterPro" id="IPR051198">
    <property type="entry name" value="BchE-like"/>
</dbReference>
<dbReference type="Gene3D" id="3.40.50.280">
    <property type="entry name" value="Cobalamin-binding domain"/>
    <property type="match status" value="1"/>
</dbReference>
<dbReference type="InterPro" id="IPR006638">
    <property type="entry name" value="Elp3/MiaA/NifB-like_rSAM"/>
</dbReference>
<evidence type="ECO:0000256" key="4">
    <source>
        <dbReference type="ARBA" id="ARBA00023004"/>
    </source>
</evidence>
<comment type="cofactor">
    <cofactor evidence="1">
        <name>[4Fe-4S] cluster</name>
        <dbReference type="ChEBI" id="CHEBI:49883"/>
    </cofactor>
</comment>
<evidence type="ECO:0000256" key="5">
    <source>
        <dbReference type="ARBA" id="ARBA00023014"/>
    </source>
</evidence>
<dbReference type="Proteomes" id="UP001596012">
    <property type="component" value="Unassembled WGS sequence"/>
</dbReference>
<comment type="caution">
    <text evidence="8">The sequence shown here is derived from an EMBL/GenBank/DDBJ whole genome shotgun (WGS) entry which is preliminary data.</text>
</comment>
<dbReference type="CDD" id="cd01335">
    <property type="entry name" value="Radical_SAM"/>
    <property type="match status" value="1"/>
</dbReference>
<dbReference type="CDD" id="cd02068">
    <property type="entry name" value="radical_SAM_B12_BD"/>
    <property type="match status" value="1"/>
</dbReference>
<dbReference type="PROSITE" id="PS51918">
    <property type="entry name" value="RADICAL_SAM"/>
    <property type="match status" value="1"/>
</dbReference>
<keyword evidence="3" id="KW-0479">Metal-binding</keyword>
<evidence type="ECO:0000256" key="3">
    <source>
        <dbReference type="ARBA" id="ARBA00022723"/>
    </source>
</evidence>
<accession>A0ABV8YCJ9</accession>
<dbReference type="Pfam" id="PF02310">
    <property type="entry name" value="B12-binding"/>
    <property type="match status" value="1"/>
</dbReference>
<proteinExistence type="predicted"/>
<name>A0ABV8YCJ9_9ACTN</name>
<evidence type="ECO:0000256" key="2">
    <source>
        <dbReference type="ARBA" id="ARBA00022691"/>
    </source>
</evidence>
<keyword evidence="4" id="KW-0408">Iron</keyword>
<dbReference type="SFLD" id="SFLDG01082">
    <property type="entry name" value="B12-binding_domain_containing"/>
    <property type="match status" value="1"/>
</dbReference>
<dbReference type="InterPro" id="IPR034466">
    <property type="entry name" value="Methyltransferase_Class_B"/>
</dbReference>
<dbReference type="RefSeq" id="WP_386335956.1">
    <property type="nucleotide sequence ID" value="NZ_JBHSFG010000001.1"/>
</dbReference>
<dbReference type="InterPro" id="IPR007197">
    <property type="entry name" value="rSAM"/>
</dbReference>
<protein>
    <submittedName>
        <fullName evidence="8">B12-binding domain-containing radical SAM protein</fullName>
    </submittedName>
</protein>
<evidence type="ECO:0000313" key="9">
    <source>
        <dbReference type="Proteomes" id="UP001596012"/>
    </source>
</evidence>
<evidence type="ECO:0000259" key="7">
    <source>
        <dbReference type="PROSITE" id="PS51918"/>
    </source>
</evidence>
<reference evidence="9" key="1">
    <citation type="journal article" date="2019" name="Int. J. Syst. Evol. Microbiol.">
        <title>The Global Catalogue of Microorganisms (GCM) 10K type strain sequencing project: providing services to taxonomists for standard genome sequencing and annotation.</title>
        <authorList>
            <consortium name="The Broad Institute Genomics Platform"/>
            <consortium name="The Broad Institute Genome Sequencing Center for Infectious Disease"/>
            <person name="Wu L."/>
            <person name="Ma J."/>
        </authorList>
    </citation>
    <scope>NUCLEOTIDE SEQUENCE [LARGE SCALE GENOMIC DNA]</scope>
    <source>
        <strain evidence="9">DT43</strain>
    </source>
</reference>
<gene>
    <name evidence="8" type="ORF">ACFPH6_00110</name>
</gene>
<dbReference type="InterPro" id="IPR006158">
    <property type="entry name" value="Cobalamin-bd"/>
</dbReference>
<evidence type="ECO:0000256" key="1">
    <source>
        <dbReference type="ARBA" id="ARBA00001966"/>
    </source>
</evidence>
<dbReference type="Gene3D" id="3.80.30.20">
    <property type="entry name" value="tm_1862 like domain"/>
    <property type="match status" value="1"/>
</dbReference>
<evidence type="ECO:0000313" key="8">
    <source>
        <dbReference type="EMBL" id="MFC4463039.1"/>
    </source>
</evidence>
<sequence>MRKTLPVISTGAAAGTASGGCSTAVTEAPARPGLPRWRKRNLRIALVRHHDLCLNTRQITQIQKRAGVLPHLGLGYIHTALKSAGFHNVIQVDTPALGLDSEGLRKLLADFEPDLVGVSTTTPGLPGAVEACQAAKSTGAKVILGGPHTEVYAHENLFHDSIDYVGVGEGITIMPELAEALEQGEKPEGIRGLVTREHDGGAAPMVNLEEVGWPSREGLPMNNYYSIMAPRPFATMISSRGCPFKCSFCFKQAVDKKSMYRSPEDVVGEMTELKDRWGVKEIMFYDDVFTLHRGRVREICALIGEQGLKVRWEAPTRVDLVPEPLLKAMAGAGCVRLRFGIEHGDSEILKRMRKESDIEKIERAVTSAHEAGIKGFGYFIVGWLGETREQFRATVDLACRIPLDYASFYTATPLPGTPLHTESVAAGQIPADYWDRFVQGEFDARIGYLVPDAQRRAQAAYRAFFLRRSMAKPLLSHMASTGQWRNTLDGLRSLARSTSNTDRDF</sequence>
<feature type="domain" description="B12-binding" evidence="6">
    <location>
        <begin position="57"/>
        <end position="188"/>
    </location>
</feature>
<organism evidence="8 9">
    <name type="scientific">Streptomyces xiangluensis</name>
    <dbReference type="NCBI Taxonomy" id="2665720"/>
    <lineage>
        <taxon>Bacteria</taxon>
        <taxon>Bacillati</taxon>
        <taxon>Actinomycetota</taxon>
        <taxon>Actinomycetes</taxon>
        <taxon>Kitasatosporales</taxon>
        <taxon>Streptomycetaceae</taxon>
        <taxon>Streptomyces</taxon>
    </lineage>
</organism>
<dbReference type="PANTHER" id="PTHR43409:SF16">
    <property type="entry name" value="SLR0320 PROTEIN"/>
    <property type="match status" value="1"/>
</dbReference>
<dbReference type="SFLD" id="SFLDG01123">
    <property type="entry name" value="methyltransferase_(Class_B)"/>
    <property type="match status" value="1"/>
</dbReference>
<dbReference type="SMART" id="SM00729">
    <property type="entry name" value="Elp3"/>
    <property type="match status" value="1"/>
</dbReference>
<dbReference type="PROSITE" id="PS51257">
    <property type="entry name" value="PROKAR_LIPOPROTEIN"/>
    <property type="match status" value="1"/>
</dbReference>
<dbReference type="PANTHER" id="PTHR43409">
    <property type="entry name" value="ANAEROBIC MAGNESIUM-PROTOPORPHYRIN IX MONOMETHYL ESTER CYCLASE-RELATED"/>
    <property type="match status" value="1"/>
</dbReference>
<keyword evidence="9" id="KW-1185">Reference proteome</keyword>
<dbReference type="InterPro" id="IPR058240">
    <property type="entry name" value="rSAM_sf"/>
</dbReference>